<evidence type="ECO:0000259" key="5">
    <source>
        <dbReference type="Pfam" id="PF16350"/>
    </source>
</evidence>
<dbReference type="Pfam" id="PF01266">
    <property type="entry name" value="DAO"/>
    <property type="match status" value="1"/>
</dbReference>
<dbReference type="InterPro" id="IPR006222">
    <property type="entry name" value="GCVT_N"/>
</dbReference>
<gene>
    <name evidence="6" type="ORF">KP79_PYT13618</name>
</gene>
<keyword evidence="6" id="KW-0670">Pyruvate</keyword>
<evidence type="ECO:0000259" key="3">
    <source>
        <dbReference type="Pfam" id="PF01571"/>
    </source>
</evidence>
<comment type="caution">
    <text evidence="6">The sequence shown here is derived from an EMBL/GenBank/DDBJ whole genome shotgun (WGS) entry which is preliminary data.</text>
</comment>
<evidence type="ECO:0000313" key="7">
    <source>
        <dbReference type="Proteomes" id="UP000242188"/>
    </source>
</evidence>
<reference evidence="6 7" key="1">
    <citation type="journal article" date="2017" name="Nat. Ecol. Evol.">
        <title>Scallop genome provides insights into evolution of bilaterian karyotype and development.</title>
        <authorList>
            <person name="Wang S."/>
            <person name="Zhang J."/>
            <person name="Jiao W."/>
            <person name="Li J."/>
            <person name="Xun X."/>
            <person name="Sun Y."/>
            <person name="Guo X."/>
            <person name="Huan P."/>
            <person name="Dong B."/>
            <person name="Zhang L."/>
            <person name="Hu X."/>
            <person name="Sun X."/>
            <person name="Wang J."/>
            <person name="Zhao C."/>
            <person name="Wang Y."/>
            <person name="Wang D."/>
            <person name="Huang X."/>
            <person name="Wang R."/>
            <person name="Lv J."/>
            <person name="Li Y."/>
            <person name="Zhang Z."/>
            <person name="Liu B."/>
            <person name="Lu W."/>
            <person name="Hui Y."/>
            <person name="Liang J."/>
            <person name="Zhou Z."/>
            <person name="Hou R."/>
            <person name="Li X."/>
            <person name="Liu Y."/>
            <person name="Li H."/>
            <person name="Ning X."/>
            <person name="Lin Y."/>
            <person name="Zhao L."/>
            <person name="Xing Q."/>
            <person name="Dou J."/>
            <person name="Li Y."/>
            <person name="Mao J."/>
            <person name="Guo H."/>
            <person name="Dou H."/>
            <person name="Li T."/>
            <person name="Mu C."/>
            <person name="Jiang W."/>
            <person name="Fu Q."/>
            <person name="Fu X."/>
            <person name="Miao Y."/>
            <person name="Liu J."/>
            <person name="Yu Q."/>
            <person name="Li R."/>
            <person name="Liao H."/>
            <person name="Li X."/>
            <person name="Kong Y."/>
            <person name="Jiang Z."/>
            <person name="Chourrout D."/>
            <person name="Li R."/>
            <person name="Bao Z."/>
        </authorList>
    </citation>
    <scope>NUCLEOTIDE SEQUENCE [LARGE SCALE GENOMIC DNA]</scope>
    <source>
        <strain evidence="6 7">PY_sf001</strain>
    </source>
</reference>
<dbReference type="Gene3D" id="3.50.50.60">
    <property type="entry name" value="FAD/NAD(P)-binding domain"/>
    <property type="match status" value="1"/>
</dbReference>
<proteinExistence type="inferred from homology"/>
<feature type="domain" description="FAD dependent oxidoreductase central" evidence="5">
    <location>
        <begin position="408"/>
        <end position="459"/>
    </location>
</feature>
<evidence type="ECO:0000256" key="1">
    <source>
        <dbReference type="ARBA" id="ARBA00008609"/>
    </source>
</evidence>
<dbReference type="STRING" id="6573.A0A210QXQ2"/>
<protein>
    <submittedName>
        <fullName evidence="6">Pyruvate dehydrogenase phosphatase regulatory subunit, mitochondrial</fullName>
    </submittedName>
</protein>
<feature type="domain" description="GCVT N-terminal" evidence="3">
    <location>
        <begin position="461"/>
        <end position="738"/>
    </location>
</feature>
<dbReference type="PANTHER" id="PTHR13847">
    <property type="entry name" value="SARCOSINE DEHYDROGENASE-RELATED"/>
    <property type="match status" value="1"/>
</dbReference>
<comment type="similarity">
    <text evidence="1">Belongs to the GcvT family.</text>
</comment>
<evidence type="ECO:0000259" key="2">
    <source>
        <dbReference type="Pfam" id="PF01266"/>
    </source>
</evidence>
<dbReference type="InterPro" id="IPR013977">
    <property type="entry name" value="GcvT_C"/>
</dbReference>
<dbReference type="Gene3D" id="3.30.70.1400">
    <property type="entry name" value="Aminomethyltransferase beta-barrel domains"/>
    <property type="match status" value="1"/>
</dbReference>
<organism evidence="6 7">
    <name type="scientific">Mizuhopecten yessoensis</name>
    <name type="common">Japanese scallop</name>
    <name type="synonym">Patinopecten yessoensis</name>
    <dbReference type="NCBI Taxonomy" id="6573"/>
    <lineage>
        <taxon>Eukaryota</taxon>
        <taxon>Metazoa</taxon>
        <taxon>Spiralia</taxon>
        <taxon>Lophotrochozoa</taxon>
        <taxon>Mollusca</taxon>
        <taxon>Bivalvia</taxon>
        <taxon>Autobranchia</taxon>
        <taxon>Pteriomorphia</taxon>
        <taxon>Pectinida</taxon>
        <taxon>Pectinoidea</taxon>
        <taxon>Pectinidae</taxon>
        <taxon>Mizuhopecten</taxon>
    </lineage>
</organism>
<dbReference type="InterPro" id="IPR036188">
    <property type="entry name" value="FAD/NAD-bd_sf"/>
</dbReference>
<dbReference type="SUPFAM" id="SSF103025">
    <property type="entry name" value="Folate-binding domain"/>
    <property type="match status" value="1"/>
</dbReference>
<evidence type="ECO:0000313" key="6">
    <source>
        <dbReference type="EMBL" id="OWF53505.1"/>
    </source>
</evidence>
<dbReference type="Gene3D" id="3.30.1360.120">
    <property type="entry name" value="Probable tRNA modification gtpase trme, domain 1"/>
    <property type="match status" value="1"/>
</dbReference>
<dbReference type="InterPro" id="IPR027266">
    <property type="entry name" value="TrmE/GcvT-like"/>
</dbReference>
<dbReference type="Pfam" id="PF16350">
    <property type="entry name" value="FAO_M"/>
    <property type="match status" value="1"/>
</dbReference>
<dbReference type="InterPro" id="IPR006076">
    <property type="entry name" value="FAD-dep_OxRdtase"/>
</dbReference>
<dbReference type="Gene3D" id="2.40.30.110">
    <property type="entry name" value="Aminomethyltransferase beta-barrel domains"/>
    <property type="match status" value="1"/>
</dbReference>
<dbReference type="SUPFAM" id="SSF54373">
    <property type="entry name" value="FAD-linked reductases, C-terminal domain"/>
    <property type="match status" value="1"/>
</dbReference>
<dbReference type="PANTHER" id="PTHR13847:SF193">
    <property type="entry name" value="PYRUVATE DEHYDROGENASE PHOSPHATASE REGULATORY SUBUNIT, MITOCHONDRIAL"/>
    <property type="match status" value="1"/>
</dbReference>
<dbReference type="Pfam" id="PF08669">
    <property type="entry name" value="GCV_T_C"/>
    <property type="match status" value="1"/>
</dbReference>
<dbReference type="Gene3D" id="3.30.9.10">
    <property type="entry name" value="D-Amino Acid Oxidase, subunit A, domain 2"/>
    <property type="match status" value="1"/>
</dbReference>
<evidence type="ECO:0000259" key="4">
    <source>
        <dbReference type="Pfam" id="PF08669"/>
    </source>
</evidence>
<dbReference type="SUPFAM" id="SSF51905">
    <property type="entry name" value="FAD/NAD(P)-binding domain"/>
    <property type="match status" value="1"/>
</dbReference>
<dbReference type="InterPro" id="IPR032503">
    <property type="entry name" value="FAO_M"/>
</dbReference>
<name>A0A210QXQ2_MIZYE</name>
<dbReference type="Proteomes" id="UP000242188">
    <property type="component" value="Unassembled WGS sequence"/>
</dbReference>
<dbReference type="SUPFAM" id="SSF101790">
    <property type="entry name" value="Aminomethyltransferase beta-barrel domain"/>
    <property type="match status" value="1"/>
</dbReference>
<feature type="domain" description="FAD dependent oxidoreductase" evidence="2">
    <location>
        <begin position="46"/>
        <end position="402"/>
    </location>
</feature>
<dbReference type="OrthoDB" id="498204at2759"/>
<dbReference type="Pfam" id="PF01571">
    <property type="entry name" value="GCV_T"/>
    <property type="match status" value="1"/>
</dbReference>
<sequence length="834" mass="91301">MYRLITGRQLIQHRVLKRSLHPRHFCKGSIYNAVSDGSPDVPANARVVIGGGGIVGASVAYHLAERGWTDVTLLEQGRLTCGTTWHAVGLIGQVRDTLSTTKLMGYSKQLYKKLEKEYGVGLKECGSITVAQTPDRMTLLRRSQSIAKAAGVEATLVTKADIHNLCKWIRTDDIEGGLWIPGDGALTAPDLAITYAKAAKAKGVQIIEGVKVNRINTSDGQVSGVQTSHGHISCEYFVNCSGQWGRNLGRLSDPPVNIPQHPLEHFYIVSQPIEGLDRMMPVVRDYDGLIYAREWSGGIMTGGFEPKGKPVFGEAVPDKFEFQLLSEDWDHFQVLMDGILNRFPILETTQIRQFVNGPESFTPDNMWNVGESAEVKNYFVATGMGSNGIAGSGGLGRHMAELISGEPTSVNLSSVDVKRHAQQQGDIHYLANRCAEVIGRYKLKYPDDQYKTARELLVSPLHSKLMANGACFGEESAYEKPLWFSDNQAPYNTAKGTFGKPSWLEPVRAEYLACKNHVGMFDVSCFTQIEIKSAGSEALDALQTLVYSYISGKEGEVTRTGMLNPRGGFELVCDIVTTKSNSFILLCPSPQKARCLTWVRRHIPKAVQVTDVSGTYAALHLIGENVLKMLSEVTDDMTSISLQSNSQMVNIGQTKDIAVLKQNLAGMVGTTLLVPSQGAVDVYDTLMNVGEKYGIRNAGHHTLRLLQTENVYPQWLKDFTSGTTPMVTGMADMVDFQKTSFIGKEALIAASNKTDATIVCLELEDFCVEEDSWVWGGEPIYCDGRVAGSVSSTGFDFTKNTVLCMGTVSLAKDKLSSKSFQVDVCGKSYKVALK</sequence>
<dbReference type="AlphaFoldDB" id="A0A210QXQ2"/>
<keyword evidence="7" id="KW-1185">Reference proteome</keyword>
<dbReference type="GO" id="GO:0005759">
    <property type="term" value="C:mitochondrial matrix"/>
    <property type="evidence" value="ECO:0007669"/>
    <property type="project" value="TreeGrafter"/>
</dbReference>
<feature type="domain" description="Aminomethyltransferase C-terminal" evidence="4">
    <location>
        <begin position="758"/>
        <end position="831"/>
    </location>
</feature>
<accession>A0A210QXQ2</accession>
<dbReference type="InterPro" id="IPR029043">
    <property type="entry name" value="GcvT/YgfZ_C"/>
</dbReference>
<dbReference type="EMBL" id="NEDP02001335">
    <property type="protein sequence ID" value="OWF53505.1"/>
    <property type="molecule type" value="Genomic_DNA"/>
</dbReference>